<evidence type="ECO:0008006" key="3">
    <source>
        <dbReference type="Google" id="ProtNLM"/>
    </source>
</evidence>
<reference evidence="2" key="1">
    <citation type="journal article" date="2014" name="Proc. Natl. Acad. Sci. U.S.A.">
        <title>Extensive sampling of basidiomycete genomes demonstrates inadequacy of the white-rot/brown-rot paradigm for wood decay fungi.</title>
        <authorList>
            <person name="Riley R."/>
            <person name="Salamov A.A."/>
            <person name="Brown D.W."/>
            <person name="Nagy L.G."/>
            <person name="Floudas D."/>
            <person name="Held B.W."/>
            <person name="Levasseur A."/>
            <person name="Lombard V."/>
            <person name="Morin E."/>
            <person name="Otillar R."/>
            <person name="Lindquist E.A."/>
            <person name="Sun H."/>
            <person name="LaButti K.M."/>
            <person name="Schmutz J."/>
            <person name="Jabbour D."/>
            <person name="Luo H."/>
            <person name="Baker S.E."/>
            <person name="Pisabarro A.G."/>
            <person name="Walton J.D."/>
            <person name="Blanchette R.A."/>
            <person name="Henrissat B."/>
            <person name="Martin F."/>
            <person name="Cullen D."/>
            <person name="Hibbett D.S."/>
            <person name="Grigoriev I.V."/>
        </authorList>
    </citation>
    <scope>NUCLEOTIDE SEQUENCE [LARGE SCALE GENOMIC DNA]</scope>
    <source>
        <strain evidence="2">CBS 339.88</strain>
    </source>
</reference>
<dbReference type="HOGENOM" id="CLU_073387_0_0_1"/>
<dbReference type="AlphaFoldDB" id="A0A067ST95"/>
<sequence length="260" mass="29138">MIKISSGSRQPQREPWTMDRLIYERSIALGLSINENSNITYTSHLNSYLTFCRLHDLPVGPTEQTLSFFTVFMSSHIKPDSVDSYLSRIANQLEGFFPNVRKNRNSILVSQTLAGCKCCFGTPVNCKRPLSKTDILFVILQIGSSKSHDDMLFLAMITTGVDALLRLAAMAFPDKLKSRNYKKVTLRHTVNVSPTLYSFHLPGHKADRATALAEAGAPPYLIQAIGRWTSATFQIYIRKNPVILQALLYGRPPDSSRVNL</sequence>
<name>A0A067ST95_GALM3</name>
<gene>
    <name evidence="1" type="ORF">GALMADRAFT_71357</name>
</gene>
<dbReference type="OrthoDB" id="5598396at2759"/>
<dbReference type="EMBL" id="KL142384">
    <property type="protein sequence ID" value="KDR74165.1"/>
    <property type="molecule type" value="Genomic_DNA"/>
</dbReference>
<protein>
    <recommendedName>
        <fullName evidence="3">Core-binding (CB) domain-containing protein</fullName>
    </recommendedName>
</protein>
<accession>A0A067ST95</accession>
<dbReference type="Proteomes" id="UP000027222">
    <property type="component" value="Unassembled WGS sequence"/>
</dbReference>
<keyword evidence="2" id="KW-1185">Reference proteome</keyword>
<evidence type="ECO:0000313" key="2">
    <source>
        <dbReference type="Proteomes" id="UP000027222"/>
    </source>
</evidence>
<dbReference type="STRING" id="685588.A0A067ST95"/>
<evidence type="ECO:0000313" key="1">
    <source>
        <dbReference type="EMBL" id="KDR74165.1"/>
    </source>
</evidence>
<proteinExistence type="predicted"/>
<organism evidence="1 2">
    <name type="scientific">Galerina marginata (strain CBS 339.88)</name>
    <dbReference type="NCBI Taxonomy" id="685588"/>
    <lineage>
        <taxon>Eukaryota</taxon>
        <taxon>Fungi</taxon>
        <taxon>Dikarya</taxon>
        <taxon>Basidiomycota</taxon>
        <taxon>Agaricomycotina</taxon>
        <taxon>Agaricomycetes</taxon>
        <taxon>Agaricomycetidae</taxon>
        <taxon>Agaricales</taxon>
        <taxon>Agaricineae</taxon>
        <taxon>Strophariaceae</taxon>
        <taxon>Galerina</taxon>
    </lineage>
</organism>